<proteinExistence type="predicted"/>
<protein>
    <submittedName>
        <fullName evidence="3">Uncharacterized protein</fullName>
    </submittedName>
</protein>
<feature type="transmembrane region" description="Helical" evidence="2">
    <location>
        <begin position="30"/>
        <end position="55"/>
    </location>
</feature>
<keyword evidence="2" id="KW-0812">Transmembrane</keyword>
<reference evidence="3" key="1">
    <citation type="journal article" date="2019" name="bioRxiv">
        <title>The Genome of the Zebra Mussel, Dreissena polymorpha: A Resource for Invasive Species Research.</title>
        <authorList>
            <person name="McCartney M.A."/>
            <person name="Auch B."/>
            <person name="Kono T."/>
            <person name="Mallez S."/>
            <person name="Zhang Y."/>
            <person name="Obille A."/>
            <person name="Becker A."/>
            <person name="Abrahante J.E."/>
            <person name="Garbe J."/>
            <person name="Badalamenti J.P."/>
            <person name="Herman A."/>
            <person name="Mangelson H."/>
            <person name="Liachko I."/>
            <person name="Sullivan S."/>
            <person name="Sone E.D."/>
            <person name="Koren S."/>
            <person name="Silverstein K.A.T."/>
            <person name="Beckman K.B."/>
            <person name="Gohl D.M."/>
        </authorList>
    </citation>
    <scope>NUCLEOTIDE SEQUENCE</scope>
    <source>
        <strain evidence="3">Duluth1</strain>
        <tissue evidence="3">Whole animal</tissue>
    </source>
</reference>
<evidence type="ECO:0000256" key="1">
    <source>
        <dbReference type="SAM" id="MobiDB-lite"/>
    </source>
</evidence>
<accession>A0A9D4HWB5</accession>
<dbReference type="OrthoDB" id="6211571at2759"/>
<feature type="compositionally biased region" description="Polar residues" evidence="1">
    <location>
        <begin position="93"/>
        <end position="104"/>
    </location>
</feature>
<sequence length="228" mass="24645">MSVDPLVVVNSTIILNDGAGKTTLALSPGVIAAITISVTFAFYLGIMLAVCIGEYCQYARGKKLKVQPRRSTPEAHAKSRSSRKSTHRTETSINPPETTTGIDKTHSYTSAFEKAQSGVLNSQRAWQEETHADGGILGKTPEVREDHITVSMGSGSCDNNGDYNGKSSAAESVPLDCDIECDNGNDSTGDIGMRPLITRRSDEDFDDDTEIFCDSIDSREMLKMEADV</sequence>
<comment type="caution">
    <text evidence="3">The sequence shown here is derived from an EMBL/GenBank/DDBJ whole genome shotgun (WGS) entry which is preliminary data.</text>
</comment>
<keyword evidence="2" id="KW-0472">Membrane</keyword>
<feature type="region of interest" description="Disordered" evidence="1">
    <location>
        <begin position="66"/>
        <end position="104"/>
    </location>
</feature>
<name>A0A9D4HWB5_DREPO</name>
<reference evidence="3" key="2">
    <citation type="submission" date="2020-11" db="EMBL/GenBank/DDBJ databases">
        <authorList>
            <person name="McCartney M.A."/>
            <person name="Auch B."/>
            <person name="Kono T."/>
            <person name="Mallez S."/>
            <person name="Becker A."/>
            <person name="Gohl D.M."/>
            <person name="Silverstein K.A.T."/>
            <person name="Koren S."/>
            <person name="Bechman K.B."/>
            <person name="Herman A."/>
            <person name="Abrahante J.E."/>
            <person name="Garbe J."/>
        </authorList>
    </citation>
    <scope>NUCLEOTIDE SEQUENCE</scope>
    <source>
        <strain evidence="3">Duluth1</strain>
        <tissue evidence="3">Whole animal</tissue>
    </source>
</reference>
<dbReference type="AlphaFoldDB" id="A0A9D4HWB5"/>
<dbReference type="EMBL" id="JAIWYP010000011">
    <property type="protein sequence ID" value="KAH3735234.1"/>
    <property type="molecule type" value="Genomic_DNA"/>
</dbReference>
<organism evidence="3 4">
    <name type="scientific">Dreissena polymorpha</name>
    <name type="common">Zebra mussel</name>
    <name type="synonym">Mytilus polymorpha</name>
    <dbReference type="NCBI Taxonomy" id="45954"/>
    <lineage>
        <taxon>Eukaryota</taxon>
        <taxon>Metazoa</taxon>
        <taxon>Spiralia</taxon>
        <taxon>Lophotrochozoa</taxon>
        <taxon>Mollusca</taxon>
        <taxon>Bivalvia</taxon>
        <taxon>Autobranchia</taxon>
        <taxon>Heteroconchia</taxon>
        <taxon>Euheterodonta</taxon>
        <taxon>Imparidentia</taxon>
        <taxon>Neoheterodontei</taxon>
        <taxon>Myida</taxon>
        <taxon>Dreissenoidea</taxon>
        <taxon>Dreissenidae</taxon>
        <taxon>Dreissena</taxon>
    </lineage>
</organism>
<keyword evidence="4" id="KW-1185">Reference proteome</keyword>
<keyword evidence="2" id="KW-1133">Transmembrane helix</keyword>
<evidence type="ECO:0000313" key="4">
    <source>
        <dbReference type="Proteomes" id="UP000828390"/>
    </source>
</evidence>
<gene>
    <name evidence="3" type="ORF">DPMN_041697</name>
</gene>
<dbReference type="Proteomes" id="UP000828390">
    <property type="component" value="Unassembled WGS sequence"/>
</dbReference>
<evidence type="ECO:0000256" key="2">
    <source>
        <dbReference type="SAM" id="Phobius"/>
    </source>
</evidence>
<evidence type="ECO:0000313" key="3">
    <source>
        <dbReference type="EMBL" id="KAH3735234.1"/>
    </source>
</evidence>